<evidence type="ECO:0000259" key="5">
    <source>
        <dbReference type="PROSITE" id="PS51554"/>
    </source>
</evidence>
<keyword evidence="2" id="KW-0456">Lyase</keyword>
<evidence type="ECO:0000256" key="3">
    <source>
        <dbReference type="PROSITE-ProRule" id="PRU00493"/>
    </source>
</evidence>
<proteinExistence type="predicted"/>
<evidence type="ECO:0000259" key="4">
    <source>
        <dbReference type="PROSITE" id="PS51149"/>
    </source>
</evidence>
<reference evidence="6 7" key="1">
    <citation type="submission" date="2019-08" db="EMBL/GenBank/DDBJ databases">
        <title>In-depth cultivation of the pig gut microbiome towards novel bacterial diversity and tailored functional studies.</title>
        <authorList>
            <person name="Wylensek D."/>
            <person name="Hitch T.C.A."/>
            <person name="Clavel T."/>
        </authorList>
    </citation>
    <scope>NUCLEOTIDE SEQUENCE [LARGE SCALE GENOMIC DNA]</scope>
    <source>
        <strain evidence="6 7">Med78-601-WT-4W-RMD-3</strain>
    </source>
</reference>
<dbReference type="PANTHER" id="PTHR43641:SF2">
    <property type="entry name" value="DEHYDRATASE YBIW-RELATED"/>
    <property type="match status" value="1"/>
</dbReference>
<dbReference type="InterPro" id="IPR004184">
    <property type="entry name" value="PFL_dom"/>
</dbReference>
<keyword evidence="1 3" id="KW-0556">Organic radical</keyword>
<dbReference type="FunFam" id="3.20.70.20:FF:000008">
    <property type="entry name" value="Hypothetical formate acetyltransferase 3"/>
    <property type="match status" value="1"/>
</dbReference>
<gene>
    <name evidence="6" type="ORF">FYJ27_02150</name>
</gene>
<dbReference type="CDD" id="cd01677">
    <property type="entry name" value="PFL2_DhaB_BssA"/>
    <property type="match status" value="1"/>
</dbReference>
<dbReference type="InterPro" id="IPR010098">
    <property type="entry name" value="PFL2/GDeHydtase_fam"/>
</dbReference>
<dbReference type="GO" id="GO:0016835">
    <property type="term" value="F:carbon-oxygen lyase activity"/>
    <property type="evidence" value="ECO:0007669"/>
    <property type="project" value="InterPro"/>
</dbReference>
<dbReference type="Proteomes" id="UP000462760">
    <property type="component" value="Unassembled WGS sequence"/>
</dbReference>
<sequence length="786" mass="88874">MMTERVKKLREQSLNAVPYISMERAEAVDRVYKKYEGAVSTPVLRALVLKEIMSTKKLCINDGELIVGERGEAPAATPTYPELCCHTIEDFEIMDKREKISFKVNEEAKKIQKEEIIPYWEKRSMRYHILENMTDEWKECYAAGIFTEFMEQRGPGHTVADGKIYKKGFLDFKKDIEKAIEELDFLNDHEALDKKNQLEAMSIACDAIMILGKRYAEYAKELAEKEENPERKKELLEISEVCSWVPAHAPRTFREALQMYWFVHLCVITELNPWDSFNPGRLDQHLYPYYKKETEAGTLTEEKAKEYLQCFWVKFNNQPAPPKVGVTLKESGTYTDFANINSGGLKSDGSDGVNDVSYLVLDVIDEMKLLQPSSNVQISKKTPQKFLKRALKIVRKGWGQPSLFNTDAVIQEMLRAGKTVEDARDGGTSGCVETGAFGKEAYILTGYFNLPKILEITLNNGIDPETGKKLGIETGDPTEFKTYEELFEAYKKQLKHFIDIKVRGNRVIERLYATKMPVPFLSVIIDDCISKGKDYNAGGARYNTSYIQGVGIGNITDALTAIKYNVFDNKKITMEELLNAVKDNFEGHEDILHLVKNKTPKYGNDDDYADEIMTEVFHAYYNEVTGRPNGKGGVHRINMLPTTCHVYFGSVIGATPDGRLANTPLADGISPSKGADKNGPTGVIKSASKMDHIITGGTLLNQKFTPSVVQGEEGLDNLAHLVRSYFKMDGHHIQFNVISKETLIEAQNKPEEYKNLIVRVAGYSDYFGNLDKALQDEIIERTEQSF</sequence>
<dbReference type="Pfam" id="PF02901">
    <property type="entry name" value="PFL-like"/>
    <property type="match status" value="1"/>
</dbReference>
<dbReference type="RefSeq" id="WP_154482462.1">
    <property type="nucleotide sequence ID" value="NZ_JBCLQA010000007.1"/>
</dbReference>
<dbReference type="PROSITE" id="PS51554">
    <property type="entry name" value="PFL"/>
    <property type="match status" value="1"/>
</dbReference>
<dbReference type="NCBIfam" id="NF043068">
    <property type="entry name" value="glycl_HYPD"/>
    <property type="match status" value="1"/>
</dbReference>
<evidence type="ECO:0000313" key="7">
    <source>
        <dbReference type="Proteomes" id="UP000462760"/>
    </source>
</evidence>
<dbReference type="Gene3D" id="3.20.70.20">
    <property type="match status" value="1"/>
</dbReference>
<dbReference type="SUPFAM" id="SSF51998">
    <property type="entry name" value="PFL-like glycyl radical enzymes"/>
    <property type="match status" value="1"/>
</dbReference>
<dbReference type="GO" id="GO:0005829">
    <property type="term" value="C:cytosol"/>
    <property type="evidence" value="ECO:0007669"/>
    <property type="project" value="TreeGrafter"/>
</dbReference>
<dbReference type="Pfam" id="PF01228">
    <property type="entry name" value="Gly_radical"/>
    <property type="match status" value="1"/>
</dbReference>
<organism evidence="6 7">
    <name type="scientific">Anaerosalibacter bizertensis</name>
    <dbReference type="NCBI Taxonomy" id="932217"/>
    <lineage>
        <taxon>Bacteria</taxon>
        <taxon>Bacillati</taxon>
        <taxon>Bacillota</taxon>
        <taxon>Tissierellia</taxon>
        <taxon>Tissierellales</taxon>
        <taxon>Sporanaerobacteraceae</taxon>
        <taxon>Anaerosalibacter</taxon>
    </lineage>
</organism>
<evidence type="ECO:0000256" key="2">
    <source>
        <dbReference type="ARBA" id="ARBA00023239"/>
    </source>
</evidence>
<dbReference type="NCBIfam" id="TIGR01774">
    <property type="entry name" value="PFL2-3"/>
    <property type="match status" value="1"/>
</dbReference>
<dbReference type="AlphaFoldDB" id="A0A844FEZ3"/>
<name>A0A844FEZ3_9FIRM</name>
<protein>
    <submittedName>
        <fullName evidence="6">Glycyl radical protein</fullName>
    </submittedName>
</protein>
<evidence type="ECO:0000256" key="1">
    <source>
        <dbReference type="ARBA" id="ARBA00022818"/>
    </source>
</evidence>
<feature type="domain" description="Glycine radical" evidence="4">
    <location>
        <begin position="667"/>
        <end position="786"/>
    </location>
</feature>
<feature type="modified residue" description="Glycine radical" evidence="3">
    <location>
        <position position="762"/>
    </location>
</feature>
<comment type="caution">
    <text evidence="6">The sequence shown here is derived from an EMBL/GenBank/DDBJ whole genome shotgun (WGS) entry which is preliminary data.</text>
</comment>
<dbReference type="OrthoDB" id="9803969at2"/>
<accession>A0A844FEZ3</accession>
<evidence type="ECO:0000313" key="6">
    <source>
        <dbReference type="EMBL" id="MSS42541.1"/>
    </source>
</evidence>
<dbReference type="PROSITE" id="PS51149">
    <property type="entry name" value="GLY_RADICAL_2"/>
    <property type="match status" value="1"/>
</dbReference>
<dbReference type="InterPro" id="IPR001150">
    <property type="entry name" value="Gly_radical"/>
</dbReference>
<dbReference type="InterPro" id="IPR051215">
    <property type="entry name" value="GRE"/>
</dbReference>
<dbReference type="InterPro" id="IPR050012">
    <property type="entry name" value="Glycl_HYPD"/>
</dbReference>
<dbReference type="PANTHER" id="PTHR43641">
    <property type="entry name" value="FORMATE ACETYLTRANSFERASE 3-RELATED"/>
    <property type="match status" value="1"/>
</dbReference>
<feature type="domain" description="PFL" evidence="5">
    <location>
        <begin position="4"/>
        <end position="660"/>
    </location>
</feature>
<dbReference type="EMBL" id="VULR01000002">
    <property type="protein sequence ID" value="MSS42541.1"/>
    <property type="molecule type" value="Genomic_DNA"/>
</dbReference>